<reference evidence="2" key="1">
    <citation type="journal article" date="2019" name="Int. J. Syst. Evol. Microbiol.">
        <title>The Global Catalogue of Microorganisms (GCM) 10K type strain sequencing project: providing services to taxonomists for standard genome sequencing and annotation.</title>
        <authorList>
            <consortium name="The Broad Institute Genomics Platform"/>
            <consortium name="The Broad Institute Genome Sequencing Center for Infectious Disease"/>
            <person name="Wu L."/>
            <person name="Ma J."/>
        </authorList>
    </citation>
    <scope>NUCLEOTIDE SEQUENCE [LARGE SCALE GENOMIC DNA]</scope>
    <source>
        <strain evidence="2">NBRC 102122</strain>
    </source>
</reference>
<dbReference type="EMBL" id="BSOP01000005">
    <property type="protein sequence ID" value="GLR49559.1"/>
    <property type="molecule type" value="Genomic_DNA"/>
</dbReference>
<name>A0ABQ5Z9U8_9HYPH</name>
<sequence>MSGGNATDAERIVAAFAWPIVPPVQTRFFAHRRDVAPASGSVRPWVAAGKTGKVTGRHSFD</sequence>
<gene>
    <name evidence="1" type="ORF">GCM10007923_07640</name>
</gene>
<protein>
    <submittedName>
        <fullName evidence="1">Uncharacterized protein</fullName>
    </submittedName>
</protein>
<proteinExistence type="predicted"/>
<accession>A0ABQ5Z9U8</accession>
<dbReference type="RefSeq" id="WP_244765751.1">
    <property type="nucleotide sequence ID" value="NZ_BSOP01000005.1"/>
</dbReference>
<evidence type="ECO:0000313" key="1">
    <source>
        <dbReference type="EMBL" id="GLR49559.1"/>
    </source>
</evidence>
<evidence type="ECO:0000313" key="2">
    <source>
        <dbReference type="Proteomes" id="UP001156702"/>
    </source>
</evidence>
<comment type="caution">
    <text evidence="1">The sequence shown here is derived from an EMBL/GenBank/DDBJ whole genome shotgun (WGS) entry which is preliminary data.</text>
</comment>
<organism evidence="1 2">
    <name type="scientific">Shinella yambaruensis</name>
    <dbReference type="NCBI Taxonomy" id="415996"/>
    <lineage>
        <taxon>Bacteria</taxon>
        <taxon>Pseudomonadati</taxon>
        <taxon>Pseudomonadota</taxon>
        <taxon>Alphaproteobacteria</taxon>
        <taxon>Hyphomicrobiales</taxon>
        <taxon>Rhizobiaceae</taxon>
        <taxon>Shinella</taxon>
    </lineage>
</organism>
<dbReference type="Proteomes" id="UP001156702">
    <property type="component" value="Unassembled WGS sequence"/>
</dbReference>
<keyword evidence="2" id="KW-1185">Reference proteome</keyword>